<gene>
    <name evidence="2" type="ORF">Rhe02_13490</name>
</gene>
<evidence type="ECO:0000259" key="1">
    <source>
        <dbReference type="Pfam" id="PF14040"/>
    </source>
</evidence>
<dbReference type="Pfam" id="PF14040">
    <property type="entry name" value="DNase_NucA_NucB"/>
    <property type="match status" value="1"/>
</dbReference>
<dbReference type="EMBL" id="BONY01000006">
    <property type="protein sequence ID" value="GIH03282.1"/>
    <property type="molecule type" value="Genomic_DNA"/>
</dbReference>
<dbReference type="InterPro" id="IPR029476">
    <property type="entry name" value="DNase_NucA_NucB"/>
</dbReference>
<sequence length="351" mass="38067">MALASGKTATVPCVTLSSPDAAVVAPDAVGVQEFCGVNEWAFTRHTACISGVSGVLSVYALVEGREVLVGQVYFTITTGTSTSGNSARWTHSFSLTPTLMWGSVGNTYLIATAECAANCNFESMNFNSAFPIATGVSRSGSATLSTTSYGEGTVWRAWSTWAYWFRNPDWVIPVSNTLRISAPDHRCDEAIGIRFSIGCVYSQVRPLHEIGRTRYPKYARHIELAINFGVPSILTRTQISAQNAANRARACPQSPANGWSCDEYPFASTQEGAANPIHPYGRTFQILNWNNGAEPFFCGIGWLTPRRAGDSLGYSVCGIPLDQNTGGGTDLGNFYIRNRVLHDDRFQVMVV</sequence>
<reference evidence="2" key="1">
    <citation type="submission" date="2021-01" db="EMBL/GenBank/DDBJ databases">
        <title>Whole genome shotgun sequence of Rhizocola hellebori NBRC 109834.</title>
        <authorList>
            <person name="Komaki H."/>
            <person name="Tamura T."/>
        </authorList>
    </citation>
    <scope>NUCLEOTIDE SEQUENCE</scope>
    <source>
        <strain evidence="2">NBRC 109834</strain>
    </source>
</reference>
<proteinExistence type="predicted"/>
<evidence type="ECO:0000313" key="3">
    <source>
        <dbReference type="Proteomes" id="UP000612899"/>
    </source>
</evidence>
<comment type="caution">
    <text evidence="2">The sequence shown here is derived from an EMBL/GenBank/DDBJ whole genome shotgun (WGS) entry which is preliminary data.</text>
</comment>
<dbReference type="AlphaFoldDB" id="A0A8J3VEE0"/>
<feature type="domain" description="Deoxyribonuclease NucA/NucB" evidence="1">
    <location>
        <begin position="235"/>
        <end position="275"/>
    </location>
</feature>
<accession>A0A8J3VEE0</accession>
<evidence type="ECO:0000313" key="2">
    <source>
        <dbReference type="EMBL" id="GIH03282.1"/>
    </source>
</evidence>
<name>A0A8J3VEE0_9ACTN</name>
<organism evidence="2 3">
    <name type="scientific">Rhizocola hellebori</name>
    <dbReference type="NCBI Taxonomy" id="1392758"/>
    <lineage>
        <taxon>Bacteria</taxon>
        <taxon>Bacillati</taxon>
        <taxon>Actinomycetota</taxon>
        <taxon>Actinomycetes</taxon>
        <taxon>Micromonosporales</taxon>
        <taxon>Micromonosporaceae</taxon>
        <taxon>Rhizocola</taxon>
    </lineage>
</organism>
<dbReference type="Proteomes" id="UP000612899">
    <property type="component" value="Unassembled WGS sequence"/>
</dbReference>
<protein>
    <recommendedName>
        <fullName evidence="1">Deoxyribonuclease NucA/NucB domain-containing protein</fullName>
    </recommendedName>
</protein>
<keyword evidence="3" id="KW-1185">Reference proteome</keyword>